<accession>A0A553NPE6</accession>
<reference evidence="2 3" key="1">
    <citation type="journal article" date="2018" name="Nat. Ecol. Evol.">
        <title>Genomic signatures of mitonuclear coevolution across populations of Tigriopus californicus.</title>
        <authorList>
            <person name="Barreto F.S."/>
            <person name="Watson E.T."/>
            <person name="Lima T.G."/>
            <person name="Willett C.S."/>
            <person name="Edmands S."/>
            <person name="Li W."/>
            <person name="Burton R.S."/>
        </authorList>
    </citation>
    <scope>NUCLEOTIDE SEQUENCE [LARGE SCALE GENOMIC DNA]</scope>
    <source>
        <strain evidence="2 3">San Diego</strain>
    </source>
</reference>
<feature type="region of interest" description="Disordered" evidence="1">
    <location>
        <begin position="23"/>
        <end position="44"/>
    </location>
</feature>
<evidence type="ECO:0000313" key="3">
    <source>
        <dbReference type="Proteomes" id="UP000318571"/>
    </source>
</evidence>
<dbReference type="EMBL" id="VCGU01000011">
    <property type="protein sequence ID" value="TRY67318.1"/>
    <property type="molecule type" value="Genomic_DNA"/>
</dbReference>
<name>A0A553NPE6_TIGCA</name>
<keyword evidence="3" id="KW-1185">Reference proteome</keyword>
<sequence>MSWLGPVKLARRVSPAAGWILTRGAGTRPGQARPWAPRPVRDGHSGGSWPKFTFIPQAMSSPMDSMVVSYIVWIPGALEAEGFE</sequence>
<dbReference type="Proteomes" id="UP000318571">
    <property type="component" value="Chromosome 4"/>
</dbReference>
<gene>
    <name evidence="2" type="ORF">TCAL_11139</name>
</gene>
<organism evidence="2 3">
    <name type="scientific">Tigriopus californicus</name>
    <name type="common">Marine copepod</name>
    <dbReference type="NCBI Taxonomy" id="6832"/>
    <lineage>
        <taxon>Eukaryota</taxon>
        <taxon>Metazoa</taxon>
        <taxon>Ecdysozoa</taxon>
        <taxon>Arthropoda</taxon>
        <taxon>Crustacea</taxon>
        <taxon>Multicrustacea</taxon>
        <taxon>Hexanauplia</taxon>
        <taxon>Copepoda</taxon>
        <taxon>Harpacticoida</taxon>
        <taxon>Harpacticidae</taxon>
        <taxon>Tigriopus</taxon>
    </lineage>
</organism>
<dbReference type="AlphaFoldDB" id="A0A553NPE6"/>
<evidence type="ECO:0000256" key="1">
    <source>
        <dbReference type="SAM" id="MobiDB-lite"/>
    </source>
</evidence>
<proteinExistence type="predicted"/>
<comment type="caution">
    <text evidence="2">The sequence shown here is derived from an EMBL/GenBank/DDBJ whole genome shotgun (WGS) entry which is preliminary data.</text>
</comment>
<evidence type="ECO:0000313" key="2">
    <source>
        <dbReference type="EMBL" id="TRY67318.1"/>
    </source>
</evidence>
<protein>
    <submittedName>
        <fullName evidence="2">Uncharacterized protein</fullName>
    </submittedName>
</protein>